<comment type="caution">
    <text evidence="1">The sequence shown here is derived from an EMBL/GenBank/DDBJ whole genome shotgun (WGS) entry which is preliminary data.</text>
</comment>
<reference evidence="1" key="2">
    <citation type="journal article" date="2024" name="Plant">
        <title>Genomic evolution and insights into agronomic trait innovations of Sesamum species.</title>
        <authorList>
            <person name="Miao H."/>
            <person name="Wang L."/>
            <person name="Qu L."/>
            <person name="Liu H."/>
            <person name="Sun Y."/>
            <person name="Le M."/>
            <person name="Wang Q."/>
            <person name="Wei S."/>
            <person name="Zheng Y."/>
            <person name="Lin W."/>
            <person name="Duan Y."/>
            <person name="Cao H."/>
            <person name="Xiong S."/>
            <person name="Wang X."/>
            <person name="Wei L."/>
            <person name="Li C."/>
            <person name="Ma Q."/>
            <person name="Ju M."/>
            <person name="Zhao R."/>
            <person name="Li G."/>
            <person name="Mu C."/>
            <person name="Tian Q."/>
            <person name="Mei H."/>
            <person name="Zhang T."/>
            <person name="Gao T."/>
            <person name="Zhang H."/>
        </authorList>
    </citation>
    <scope>NUCLEOTIDE SEQUENCE</scope>
    <source>
        <strain evidence="1">KEN1</strain>
    </source>
</reference>
<dbReference type="AlphaFoldDB" id="A0AAW2VWA2"/>
<gene>
    <name evidence="1" type="ORF">Slati_2734700</name>
</gene>
<dbReference type="EMBL" id="JACGWN010000009">
    <property type="protein sequence ID" value="KAL0434004.1"/>
    <property type="molecule type" value="Genomic_DNA"/>
</dbReference>
<accession>A0AAW2VWA2</accession>
<organism evidence="1">
    <name type="scientific">Sesamum latifolium</name>
    <dbReference type="NCBI Taxonomy" id="2727402"/>
    <lineage>
        <taxon>Eukaryota</taxon>
        <taxon>Viridiplantae</taxon>
        <taxon>Streptophyta</taxon>
        <taxon>Embryophyta</taxon>
        <taxon>Tracheophyta</taxon>
        <taxon>Spermatophyta</taxon>
        <taxon>Magnoliopsida</taxon>
        <taxon>eudicotyledons</taxon>
        <taxon>Gunneridae</taxon>
        <taxon>Pentapetalae</taxon>
        <taxon>asterids</taxon>
        <taxon>lamiids</taxon>
        <taxon>Lamiales</taxon>
        <taxon>Pedaliaceae</taxon>
        <taxon>Sesamum</taxon>
    </lineage>
</organism>
<sequence>MVNLFPRTAVFVQDLACSDHAAVWVSLDGASLSKHPTKKNIFRFEAAWCSFQGCTSIIQHAWASVSEIDPSKSAIERIRATHELEGWVGKEEILWKQCAEAHWLEAGDRNTTYSHSKANERRIQKEIKKLLDEIGTEVVCKEGIQQVILKYFRSMFESTHPTDEVLDAVVNCVEPWVTTAMNEALAQPFTSEEITIALKQMHPLKSPGLDEAFSGLIQKAESDGTIQGVAVSRAALVSHLLFADNTLIFCQEINTALSRFQWVLNSYEAAWGLNINKAKSAMVFSRNVEVGARIELTNMLGVTVEPKHDRYLGLPTVSV</sequence>
<protein>
    <recommendedName>
        <fullName evidence="2">Reverse transcriptase domain-containing protein</fullName>
    </recommendedName>
</protein>
<reference evidence="1" key="1">
    <citation type="submission" date="2020-06" db="EMBL/GenBank/DDBJ databases">
        <authorList>
            <person name="Li T."/>
            <person name="Hu X."/>
            <person name="Zhang T."/>
            <person name="Song X."/>
            <person name="Zhang H."/>
            <person name="Dai N."/>
            <person name="Sheng W."/>
            <person name="Hou X."/>
            <person name="Wei L."/>
        </authorList>
    </citation>
    <scope>NUCLEOTIDE SEQUENCE</scope>
    <source>
        <strain evidence="1">KEN1</strain>
        <tissue evidence="1">Leaf</tissue>
    </source>
</reference>
<evidence type="ECO:0000313" key="1">
    <source>
        <dbReference type="EMBL" id="KAL0434004.1"/>
    </source>
</evidence>
<proteinExistence type="predicted"/>
<name>A0AAW2VWA2_9LAMI</name>
<evidence type="ECO:0008006" key="2">
    <source>
        <dbReference type="Google" id="ProtNLM"/>
    </source>
</evidence>